<reference evidence="7" key="1">
    <citation type="journal article" date="2020" name="J. Eukaryot. Microbiol.">
        <title>De novo Sequencing, Assembly and Annotation of the Transcriptome for the Free-Living Testate Amoeba Arcella intermedia.</title>
        <authorList>
            <person name="Ribeiro G.M."/>
            <person name="Porfirio-Sousa A.L."/>
            <person name="Maurer-Alcala X.X."/>
            <person name="Katz L.A."/>
            <person name="Lahr D.J.G."/>
        </authorList>
    </citation>
    <scope>NUCLEOTIDE SEQUENCE</scope>
</reference>
<dbReference type="SUPFAM" id="SSF103481">
    <property type="entry name" value="Multidrug resistance efflux transporter EmrE"/>
    <property type="match status" value="2"/>
</dbReference>
<evidence type="ECO:0000256" key="3">
    <source>
        <dbReference type="ARBA" id="ARBA00022989"/>
    </source>
</evidence>
<dbReference type="PIRSF" id="PIRSF005799">
    <property type="entry name" value="UDP-gal_transpt"/>
    <property type="match status" value="1"/>
</dbReference>
<feature type="transmembrane region" description="Helical" evidence="6">
    <location>
        <begin position="273"/>
        <end position="291"/>
    </location>
</feature>
<comment type="subcellular location">
    <subcellularLocation>
        <location evidence="1">Membrane</location>
        <topology evidence="1">Multi-pass membrane protein</topology>
    </subcellularLocation>
</comment>
<feature type="transmembrane region" description="Helical" evidence="6">
    <location>
        <begin position="248"/>
        <end position="267"/>
    </location>
</feature>
<keyword evidence="4 6" id="KW-0472">Membrane</keyword>
<feature type="transmembrane region" description="Helical" evidence="6">
    <location>
        <begin position="28"/>
        <end position="51"/>
    </location>
</feature>
<dbReference type="PANTHER" id="PTHR10231">
    <property type="entry name" value="NUCLEOTIDE-SUGAR TRANSMEMBRANE TRANSPORTER"/>
    <property type="match status" value="1"/>
</dbReference>
<accession>A0A6B2L7R3</accession>
<feature type="transmembrane region" description="Helical" evidence="6">
    <location>
        <begin position="186"/>
        <end position="208"/>
    </location>
</feature>
<name>A0A6B2L7R3_9EUKA</name>
<dbReference type="InterPro" id="IPR037185">
    <property type="entry name" value="EmrE-like"/>
</dbReference>
<evidence type="ECO:0000256" key="6">
    <source>
        <dbReference type="SAM" id="Phobius"/>
    </source>
</evidence>
<evidence type="ECO:0008006" key="8">
    <source>
        <dbReference type="Google" id="ProtNLM"/>
    </source>
</evidence>
<keyword evidence="3 6" id="KW-1133">Transmembrane helix</keyword>
<dbReference type="Pfam" id="PF04142">
    <property type="entry name" value="Nuc_sug_transp"/>
    <property type="match status" value="1"/>
</dbReference>
<evidence type="ECO:0000256" key="2">
    <source>
        <dbReference type="ARBA" id="ARBA00022692"/>
    </source>
</evidence>
<evidence type="ECO:0000313" key="7">
    <source>
        <dbReference type="EMBL" id="NDV32868.1"/>
    </source>
</evidence>
<evidence type="ECO:0000256" key="4">
    <source>
        <dbReference type="ARBA" id="ARBA00023136"/>
    </source>
</evidence>
<keyword evidence="2 6" id="KW-0812">Transmembrane</keyword>
<evidence type="ECO:0000256" key="5">
    <source>
        <dbReference type="SAM" id="MobiDB-lite"/>
    </source>
</evidence>
<feature type="compositionally biased region" description="Basic and acidic residues" evidence="5">
    <location>
        <begin position="328"/>
        <end position="348"/>
    </location>
</feature>
<protein>
    <recommendedName>
        <fullName evidence="8">Sugar phosphate transporter domain-containing protein</fullName>
    </recommendedName>
</protein>
<sequence>MSIVGCVTVNTGLSLLMRYSLTRDGPRYISSSAVVMGELLKLLICLVMILSHEEFGRVRCIKTTIVLGVALSAALFAVHNNILYYALSHLEVPIYQVTNQLKIFFTAIFVTTILQHRLPYTKWVSLAVLFVGISVIQIQGAASSSTQKTGQNAWYGIVGVSIASALSGFAGVYFEKILKGSNIPLWILNFYMSMFGFVFSGLACIHDVQAITENGFFYGWNHIVVSVVVVQACGGILVSLVVKFSSTIMKGFISSLSIVFSTIASVYLNGFSITWSFVFGSVLIFIGIILYQVDPKHHPHPQVHPHPLQGHPKAHPQHHLGLPSVESAKGEEAGSLRRGEKVQLKEKPRNKPSHLAHSYFYRFIPEIQTRA</sequence>
<dbReference type="InterPro" id="IPR007271">
    <property type="entry name" value="Nuc_sug_transpt"/>
</dbReference>
<feature type="region of interest" description="Disordered" evidence="5">
    <location>
        <begin position="300"/>
        <end position="348"/>
    </location>
</feature>
<feature type="transmembrane region" description="Helical" evidence="6">
    <location>
        <begin position="154"/>
        <end position="174"/>
    </location>
</feature>
<feature type="transmembrane region" description="Helical" evidence="6">
    <location>
        <begin position="220"/>
        <end position="241"/>
    </location>
</feature>
<feature type="transmembrane region" description="Helical" evidence="6">
    <location>
        <begin position="63"/>
        <end position="87"/>
    </location>
</feature>
<proteinExistence type="predicted"/>
<dbReference type="AlphaFoldDB" id="A0A6B2L7R3"/>
<dbReference type="GO" id="GO:0000139">
    <property type="term" value="C:Golgi membrane"/>
    <property type="evidence" value="ECO:0007669"/>
    <property type="project" value="InterPro"/>
</dbReference>
<organism evidence="7">
    <name type="scientific">Arcella intermedia</name>
    <dbReference type="NCBI Taxonomy" id="1963864"/>
    <lineage>
        <taxon>Eukaryota</taxon>
        <taxon>Amoebozoa</taxon>
        <taxon>Tubulinea</taxon>
        <taxon>Elardia</taxon>
        <taxon>Arcellinida</taxon>
        <taxon>Sphaerothecina</taxon>
        <taxon>Arcellidae</taxon>
        <taxon>Arcella</taxon>
    </lineage>
</organism>
<feature type="transmembrane region" description="Helical" evidence="6">
    <location>
        <begin position="123"/>
        <end position="142"/>
    </location>
</feature>
<dbReference type="NCBIfam" id="TIGR00803">
    <property type="entry name" value="nst"/>
    <property type="match status" value="1"/>
</dbReference>
<dbReference type="GO" id="GO:0015165">
    <property type="term" value="F:pyrimidine nucleotide-sugar transmembrane transporter activity"/>
    <property type="evidence" value="ECO:0007669"/>
    <property type="project" value="InterPro"/>
</dbReference>
<evidence type="ECO:0000256" key="1">
    <source>
        <dbReference type="ARBA" id="ARBA00004141"/>
    </source>
</evidence>
<dbReference type="EMBL" id="GIBP01003899">
    <property type="protein sequence ID" value="NDV32868.1"/>
    <property type="molecule type" value="Transcribed_RNA"/>
</dbReference>